<dbReference type="AlphaFoldDB" id="A0A7S3NBF1"/>
<dbReference type="EMBL" id="HBII01025376">
    <property type="protein sequence ID" value="CAE0351615.1"/>
    <property type="molecule type" value="Transcribed_RNA"/>
</dbReference>
<gene>
    <name evidence="1" type="ORF">EHAR0213_LOCUS10529</name>
</gene>
<evidence type="ECO:0000313" key="1">
    <source>
        <dbReference type="EMBL" id="CAE0351615.1"/>
    </source>
</evidence>
<sequence>MKNFPSNYLSHFNRIYGAVELSPTRLLLYTHFTNIIVDMEAKIPEFCKISKNHPSKTDTRVMNWNETLAYHHKKYMSLLSHAYQTSERPQTSREEVKTDNFKIDNRFKGILGMERLADGTMVVVENLWKNLVARLPDVLKVHKFGQ</sequence>
<name>A0A7S3NBF1_9SPIT</name>
<organism evidence="1">
    <name type="scientific">Euplotes harpa</name>
    <dbReference type="NCBI Taxonomy" id="151035"/>
    <lineage>
        <taxon>Eukaryota</taxon>
        <taxon>Sar</taxon>
        <taxon>Alveolata</taxon>
        <taxon>Ciliophora</taxon>
        <taxon>Intramacronucleata</taxon>
        <taxon>Spirotrichea</taxon>
        <taxon>Hypotrichia</taxon>
        <taxon>Euplotida</taxon>
        <taxon>Euplotidae</taxon>
        <taxon>Euplotes</taxon>
    </lineage>
</organism>
<proteinExistence type="predicted"/>
<reference evidence="1" key="1">
    <citation type="submission" date="2021-01" db="EMBL/GenBank/DDBJ databases">
        <authorList>
            <person name="Corre E."/>
            <person name="Pelletier E."/>
            <person name="Niang G."/>
            <person name="Scheremetjew M."/>
            <person name="Finn R."/>
            <person name="Kale V."/>
            <person name="Holt S."/>
            <person name="Cochrane G."/>
            <person name="Meng A."/>
            <person name="Brown T."/>
            <person name="Cohen L."/>
        </authorList>
    </citation>
    <scope>NUCLEOTIDE SEQUENCE</scope>
    <source>
        <strain evidence="1">FSP1.4</strain>
    </source>
</reference>
<protein>
    <submittedName>
        <fullName evidence="1">Uncharacterized protein</fullName>
    </submittedName>
</protein>
<accession>A0A7S3NBF1</accession>